<dbReference type="PANTHER" id="PTHR32552:SF83">
    <property type="entry name" value="BLR3904 PROTEIN"/>
    <property type="match status" value="1"/>
</dbReference>
<evidence type="ECO:0000256" key="11">
    <source>
        <dbReference type="ARBA" id="ARBA00023136"/>
    </source>
</evidence>
<dbReference type="Gene3D" id="2.170.130.10">
    <property type="entry name" value="TonB-dependent receptor, plug domain"/>
    <property type="match status" value="1"/>
</dbReference>
<dbReference type="InterPro" id="IPR010917">
    <property type="entry name" value="TonB_rcpt_CS"/>
</dbReference>
<dbReference type="EMBL" id="BMYU01000001">
    <property type="protein sequence ID" value="GGX32526.1"/>
    <property type="molecule type" value="Genomic_DNA"/>
</dbReference>
<keyword evidence="4 14" id="KW-1134">Transmembrane beta strand</keyword>
<keyword evidence="10 16" id="KW-0798">TonB box</keyword>
<evidence type="ECO:0000256" key="13">
    <source>
        <dbReference type="ARBA" id="ARBA00023237"/>
    </source>
</evidence>
<keyword evidence="9" id="KW-0406">Ion transport</keyword>
<evidence type="ECO:0000259" key="19">
    <source>
        <dbReference type="Pfam" id="PF07715"/>
    </source>
</evidence>
<evidence type="ECO:0000256" key="14">
    <source>
        <dbReference type="PROSITE-ProRule" id="PRU01360"/>
    </source>
</evidence>
<dbReference type="NCBIfam" id="TIGR01783">
    <property type="entry name" value="TonB-siderophor"/>
    <property type="match status" value="1"/>
</dbReference>
<evidence type="ECO:0000256" key="5">
    <source>
        <dbReference type="ARBA" id="ARBA00022496"/>
    </source>
</evidence>
<dbReference type="InterPro" id="IPR000531">
    <property type="entry name" value="Beta-barrel_TonB"/>
</dbReference>
<dbReference type="PANTHER" id="PTHR32552">
    <property type="entry name" value="FERRICHROME IRON RECEPTOR-RELATED"/>
    <property type="match status" value="1"/>
</dbReference>
<evidence type="ECO:0000256" key="15">
    <source>
        <dbReference type="PROSITE-ProRule" id="PRU10144"/>
    </source>
</evidence>
<dbReference type="SUPFAM" id="SSF56935">
    <property type="entry name" value="Porins"/>
    <property type="match status" value="1"/>
</dbReference>
<comment type="subcellular location">
    <subcellularLocation>
        <location evidence="1 14">Cell outer membrane</location>
        <topology evidence="1 14">Multi-pass membrane protein</topology>
    </subcellularLocation>
</comment>
<reference evidence="21" key="1">
    <citation type="journal article" date="2019" name="Int. J. Syst. Evol. Microbiol.">
        <title>The Global Catalogue of Microorganisms (GCM) 10K type strain sequencing project: providing services to taxonomists for standard genome sequencing and annotation.</title>
        <authorList>
            <consortium name="The Broad Institute Genomics Platform"/>
            <consortium name="The Broad Institute Genome Sequencing Center for Infectious Disease"/>
            <person name="Wu L."/>
            <person name="Ma J."/>
        </authorList>
    </citation>
    <scope>NUCLEOTIDE SEQUENCE [LARGE SCALE GENOMIC DNA]</scope>
    <source>
        <strain evidence="21">KCTC 23917</strain>
    </source>
</reference>
<feature type="short sequence motif" description="TonB C-terminal box" evidence="15">
    <location>
        <begin position="688"/>
        <end position="705"/>
    </location>
</feature>
<gene>
    <name evidence="20" type="ORF">GCM10010946_07180</name>
</gene>
<evidence type="ECO:0000256" key="4">
    <source>
        <dbReference type="ARBA" id="ARBA00022452"/>
    </source>
</evidence>
<keyword evidence="11 14" id="KW-0472">Membrane</keyword>
<comment type="caution">
    <text evidence="20">The sequence shown here is derived from an EMBL/GenBank/DDBJ whole genome shotgun (WGS) entry which is preliminary data.</text>
</comment>
<dbReference type="InterPro" id="IPR037066">
    <property type="entry name" value="Plug_dom_sf"/>
</dbReference>
<sequence length="705" mass="77642">MSANTFPCSKRPVVLALSLAFVMPVAMAEEKTEAPQSVVIKSRKADNSAELTRSAGKIDTPLQDTPFSVNRFDARQLQDLGARMTTDVSRFDASINDAYNAVGYAEQFSIRGFALDNNSSYRKDGFIIPADASIPLENKEAVEVLKGVAGFQSGMTTPGGYINYVVKRPLTSPLRTLNLELSERGTRYAAVDVSEQLAGTPVSIRLNAAAEQMRSVIRGANGNREFFSAAVDLKTGSNGLLRADIDYQHKSQLSAPGFQLWNGTDLPRGISADMMLNVQPWAKPVDTKSLNLGLQYQYSLNSDWQFRTGANLHRFQRDDYTAFPWGCTSGNLFPGYCANGDFDMYDYRSLNEAKYLVATDTGLQGKWSAAGMQHETAFGFETSRRRDYAGDYVYDFAGVSNVFNPVAVPPSSKQPGPASLRRMDKETALYLQDIISLNTEWKLHLNTRRVQLDRVQFDNPGYNQQHWVSGAALVYKPVASLTTYLSQSQGLEYGGIAPVGTNNPNQMLNPVRSRQTEAGIKYSGDNQLQLSAAIFQITKPLELINAANYYVQTGEARHRGIELNAQGNLLKDLKVLASFTAIDTVQQDTGSAAYDGKQVLNVPGRKASITLDYSLPVAGLSVQGGWQYASEKAFSPDNRIMVPGYYVLNAGARYQTRISGVPTTFRAQIDNLTDRFYWRDVTQSLGGYLFPGAPRTVRLSAQLAF</sequence>
<evidence type="ECO:0000313" key="21">
    <source>
        <dbReference type="Proteomes" id="UP000653343"/>
    </source>
</evidence>
<dbReference type="InterPro" id="IPR012910">
    <property type="entry name" value="Plug_dom"/>
</dbReference>
<evidence type="ECO:0000256" key="3">
    <source>
        <dbReference type="ARBA" id="ARBA00022448"/>
    </source>
</evidence>
<feature type="domain" description="TonB-dependent receptor plug" evidence="19">
    <location>
        <begin position="62"/>
        <end position="160"/>
    </location>
</feature>
<feature type="signal peptide" evidence="17">
    <location>
        <begin position="1"/>
        <end position="28"/>
    </location>
</feature>
<name>A0ABQ2XSU0_9BURK</name>
<dbReference type="InterPro" id="IPR039426">
    <property type="entry name" value="TonB-dep_rcpt-like"/>
</dbReference>
<evidence type="ECO:0000256" key="7">
    <source>
        <dbReference type="ARBA" id="ARBA00022729"/>
    </source>
</evidence>
<evidence type="ECO:0000256" key="10">
    <source>
        <dbReference type="ARBA" id="ARBA00023077"/>
    </source>
</evidence>
<dbReference type="RefSeq" id="WP_229793005.1">
    <property type="nucleotide sequence ID" value="NZ_BMYU01000001.1"/>
</dbReference>
<keyword evidence="6 14" id="KW-0812">Transmembrane</keyword>
<evidence type="ECO:0000256" key="2">
    <source>
        <dbReference type="ARBA" id="ARBA00009810"/>
    </source>
</evidence>
<dbReference type="PROSITE" id="PS52016">
    <property type="entry name" value="TONB_DEPENDENT_REC_3"/>
    <property type="match status" value="1"/>
</dbReference>
<evidence type="ECO:0000256" key="1">
    <source>
        <dbReference type="ARBA" id="ARBA00004571"/>
    </source>
</evidence>
<organism evidence="20 21">
    <name type="scientific">Undibacterium squillarum</name>
    <dbReference type="NCBI Taxonomy" id="1131567"/>
    <lineage>
        <taxon>Bacteria</taxon>
        <taxon>Pseudomonadati</taxon>
        <taxon>Pseudomonadota</taxon>
        <taxon>Betaproteobacteria</taxon>
        <taxon>Burkholderiales</taxon>
        <taxon>Oxalobacteraceae</taxon>
        <taxon>Undibacterium</taxon>
    </lineage>
</organism>
<dbReference type="Gene3D" id="2.40.170.20">
    <property type="entry name" value="TonB-dependent receptor, beta-barrel domain"/>
    <property type="match status" value="1"/>
</dbReference>
<proteinExistence type="inferred from homology"/>
<dbReference type="CDD" id="cd01347">
    <property type="entry name" value="ligand_gated_channel"/>
    <property type="match status" value="1"/>
</dbReference>
<feature type="domain" description="TonB-dependent receptor-like beta-barrel" evidence="18">
    <location>
        <begin position="238"/>
        <end position="672"/>
    </location>
</feature>
<evidence type="ECO:0000256" key="9">
    <source>
        <dbReference type="ARBA" id="ARBA00023065"/>
    </source>
</evidence>
<dbReference type="PROSITE" id="PS01156">
    <property type="entry name" value="TONB_DEPENDENT_REC_2"/>
    <property type="match status" value="1"/>
</dbReference>
<keyword evidence="21" id="KW-1185">Reference proteome</keyword>
<keyword evidence="8" id="KW-0408">Iron</keyword>
<keyword evidence="3 14" id="KW-0813">Transport</keyword>
<evidence type="ECO:0000256" key="17">
    <source>
        <dbReference type="SAM" id="SignalP"/>
    </source>
</evidence>
<evidence type="ECO:0000256" key="6">
    <source>
        <dbReference type="ARBA" id="ARBA00022692"/>
    </source>
</evidence>
<evidence type="ECO:0000256" key="8">
    <source>
        <dbReference type="ARBA" id="ARBA00023004"/>
    </source>
</evidence>
<dbReference type="InterPro" id="IPR010105">
    <property type="entry name" value="TonB_sidphr_rcpt"/>
</dbReference>
<evidence type="ECO:0000256" key="12">
    <source>
        <dbReference type="ARBA" id="ARBA00023170"/>
    </source>
</evidence>
<dbReference type="Pfam" id="PF07715">
    <property type="entry name" value="Plug"/>
    <property type="match status" value="1"/>
</dbReference>
<keyword evidence="5" id="KW-0410">Iron transport</keyword>
<protein>
    <submittedName>
        <fullName evidence="20">TonB-dependent receptor</fullName>
    </submittedName>
</protein>
<accession>A0ABQ2XSU0</accession>
<evidence type="ECO:0000256" key="16">
    <source>
        <dbReference type="RuleBase" id="RU003357"/>
    </source>
</evidence>
<feature type="chain" id="PRO_5046573368" evidence="17">
    <location>
        <begin position="29"/>
        <end position="705"/>
    </location>
</feature>
<keyword evidence="7 17" id="KW-0732">Signal</keyword>
<comment type="similarity">
    <text evidence="2 14 16">Belongs to the TonB-dependent receptor family.</text>
</comment>
<dbReference type="Proteomes" id="UP000653343">
    <property type="component" value="Unassembled WGS sequence"/>
</dbReference>
<evidence type="ECO:0000313" key="20">
    <source>
        <dbReference type="EMBL" id="GGX32526.1"/>
    </source>
</evidence>
<dbReference type="InterPro" id="IPR036942">
    <property type="entry name" value="Beta-barrel_TonB_sf"/>
</dbReference>
<keyword evidence="12 20" id="KW-0675">Receptor</keyword>
<keyword evidence="13 14" id="KW-0998">Cell outer membrane</keyword>
<dbReference type="Pfam" id="PF00593">
    <property type="entry name" value="TonB_dep_Rec_b-barrel"/>
    <property type="match status" value="1"/>
</dbReference>
<evidence type="ECO:0000259" key="18">
    <source>
        <dbReference type="Pfam" id="PF00593"/>
    </source>
</evidence>